<protein>
    <submittedName>
        <fullName evidence="10">Extracellular peptidase</fullName>
    </submittedName>
</protein>
<keyword evidence="11" id="KW-1185">Reference proteome</keyword>
<dbReference type="Gene3D" id="3.40.390.10">
    <property type="entry name" value="Collagenase (Catalytic Domain)"/>
    <property type="match status" value="1"/>
</dbReference>
<dbReference type="GO" id="GO:0046872">
    <property type="term" value="F:metal ion binding"/>
    <property type="evidence" value="ECO:0007669"/>
    <property type="project" value="UniProtKB-KW"/>
</dbReference>
<dbReference type="InterPro" id="IPR050414">
    <property type="entry name" value="Fungal_M35_metalloproteases"/>
</dbReference>
<gene>
    <name evidence="10" type="ORF">C8E97_5465</name>
</gene>
<dbReference type="Gene3D" id="2.60.40.2970">
    <property type="match status" value="1"/>
</dbReference>
<feature type="signal peptide" evidence="8">
    <location>
        <begin position="1"/>
        <end position="26"/>
    </location>
</feature>
<dbReference type="InterPro" id="IPR024079">
    <property type="entry name" value="MetalloPept_cat_dom_sf"/>
</dbReference>
<keyword evidence="7" id="KW-0482">Metalloprotease</keyword>
<sequence>MRTTSAAVGAVLAAVLLVIGPAPANAAPPGPAASPERDEDVAAMADRFAVTLTAEPRYRLGEPIALAFGLRNPSGQDYSVLAWHTPLDNPDQEVFDYLRVRHGDRELPYEGRRIKRGDPGPSAYRLVRAGETLRSTVDVSTSYAITEPGVYTVTLATRLGDVVSGPTPAARTTGEFTGVDLAEVSVTFEVVAGGPPRLPLSAGPADEPGEPEGRVDVAAAKDPKFSGGTAARKKQTKKAHQDAYKYAVASTNALPNPPPKPITQRYVTWFGAYDDARYATARSHFTKIRGHLENVVVTYYLEPPKCDPSTYAYVYPSDSTKLYLCSEFWKAPALGTNSKAGTVIHEMSHYNVNGGTQDYAYGQAACKALAKDKPAKAVMNADNHEYFAESISV</sequence>
<comment type="cofactor">
    <cofactor evidence="1">
        <name>Zn(2+)</name>
        <dbReference type="ChEBI" id="CHEBI:29105"/>
    </cofactor>
</comment>
<evidence type="ECO:0000256" key="1">
    <source>
        <dbReference type="ARBA" id="ARBA00001947"/>
    </source>
</evidence>
<proteinExistence type="inferred from homology"/>
<dbReference type="SUPFAM" id="SSF55486">
    <property type="entry name" value="Metalloproteases ('zincins'), catalytic domain"/>
    <property type="match status" value="1"/>
</dbReference>
<keyword evidence="3" id="KW-0645">Protease</keyword>
<comment type="caution">
    <text evidence="10">The sequence shown here is derived from an EMBL/GenBank/DDBJ whole genome shotgun (WGS) entry which is preliminary data.</text>
</comment>
<keyword evidence="5" id="KW-0378">Hydrolase</keyword>
<name>A0A495W7H0_9PSEU</name>
<evidence type="ECO:0000256" key="2">
    <source>
        <dbReference type="ARBA" id="ARBA00010279"/>
    </source>
</evidence>
<dbReference type="OrthoDB" id="5088636at2"/>
<dbReference type="GO" id="GO:0006508">
    <property type="term" value="P:proteolysis"/>
    <property type="evidence" value="ECO:0007669"/>
    <property type="project" value="UniProtKB-KW"/>
</dbReference>
<evidence type="ECO:0000256" key="3">
    <source>
        <dbReference type="ARBA" id="ARBA00022670"/>
    </source>
</evidence>
<dbReference type="Proteomes" id="UP000282084">
    <property type="component" value="Unassembled WGS sequence"/>
</dbReference>
<dbReference type="PANTHER" id="PTHR37016">
    <property type="match status" value="1"/>
</dbReference>
<evidence type="ECO:0000256" key="6">
    <source>
        <dbReference type="ARBA" id="ARBA00022833"/>
    </source>
</evidence>
<evidence type="ECO:0000313" key="11">
    <source>
        <dbReference type="Proteomes" id="UP000282084"/>
    </source>
</evidence>
<evidence type="ECO:0000256" key="4">
    <source>
        <dbReference type="ARBA" id="ARBA00022723"/>
    </source>
</evidence>
<evidence type="ECO:0000256" key="5">
    <source>
        <dbReference type="ARBA" id="ARBA00022801"/>
    </source>
</evidence>
<evidence type="ECO:0000256" key="7">
    <source>
        <dbReference type="ARBA" id="ARBA00023049"/>
    </source>
</evidence>
<dbReference type="SMART" id="SM01351">
    <property type="entry name" value="Aspzincin_M35"/>
    <property type="match status" value="1"/>
</dbReference>
<dbReference type="GO" id="GO:0004222">
    <property type="term" value="F:metalloendopeptidase activity"/>
    <property type="evidence" value="ECO:0007669"/>
    <property type="project" value="InterPro"/>
</dbReference>
<keyword evidence="6" id="KW-0862">Zinc</keyword>
<dbReference type="InterPro" id="IPR029463">
    <property type="entry name" value="Lys_MEP"/>
</dbReference>
<keyword evidence="4" id="KW-0479">Metal-binding</keyword>
<evidence type="ECO:0000259" key="9">
    <source>
        <dbReference type="SMART" id="SM01351"/>
    </source>
</evidence>
<keyword evidence="8" id="KW-0732">Signal</keyword>
<dbReference type="EMBL" id="RBXO01000001">
    <property type="protein sequence ID" value="RKT56755.1"/>
    <property type="molecule type" value="Genomic_DNA"/>
</dbReference>
<dbReference type="Pfam" id="PF14521">
    <property type="entry name" value="Aspzincin_M35"/>
    <property type="match status" value="1"/>
</dbReference>
<feature type="domain" description="Lysine-specific metallo-endopeptidase" evidence="9">
    <location>
        <begin position="251"/>
        <end position="389"/>
    </location>
</feature>
<evidence type="ECO:0000256" key="8">
    <source>
        <dbReference type="SAM" id="SignalP"/>
    </source>
</evidence>
<feature type="chain" id="PRO_5019833853" evidence="8">
    <location>
        <begin position="27"/>
        <end position="393"/>
    </location>
</feature>
<evidence type="ECO:0000313" key="10">
    <source>
        <dbReference type="EMBL" id="RKT56755.1"/>
    </source>
</evidence>
<dbReference type="RefSeq" id="WP_121008263.1">
    <property type="nucleotide sequence ID" value="NZ_RBXO01000001.1"/>
</dbReference>
<dbReference type="PANTHER" id="PTHR37016:SF3">
    <property type="entry name" value="NEUTRAL PROTEASE 2-RELATED"/>
    <property type="match status" value="1"/>
</dbReference>
<reference evidence="10 11" key="1">
    <citation type="submission" date="2018-10" db="EMBL/GenBank/DDBJ databases">
        <title>Sequencing the genomes of 1000 actinobacteria strains.</title>
        <authorList>
            <person name="Klenk H.-P."/>
        </authorList>
    </citation>
    <scope>NUCLEOTIDE SEQUENCE [LARGE SCALE GENOMIC DNA]</scope>
    <source>
        <strain evidence="10 11">DSM 43800</strain>
    </source>
</reference>
<comment type="similarity">
    <text evidence="2">Belongs to the peptidase M35 family.</text>
</comment>
<accession>A0A495W7H0</accession>
<organism evidence="10 11">
    <name type="scientific">Saccharothrix australiensis</name>
    <dbReference type="NCBI Taxonomy" id="2072"/>
    <lineage>
        <taxon>Bacteria</taxon>
        <taxon>Bacillati</taxon>
        <taxon>Actinomycetota</taxon>
        <taxon>Actinomycetes</taxon>
        <taxon>Pseudonocardiales</taxon>
        <taxon>Pseudonocardiaceae</taxon>
        <taxon>Saccharothrix</taxon>
    </lineage>
</organism>
<dbReference type="AlphaFoldDB" id="A0A495W7H0"/>